<reference evidence="12" key="1">
    <citation type="submission" date="2010-07" db="EMBL/GenBank/DDBJ databases">
        <title>Complete sequence of Clostridium saccharolyticum WM1.</title>
        <authorList>
            <consortium name="US DOE Joint Genome Institute"/>
            <person name="Lucas S."/>
            <person name="Copeland A."/>
            <person name="Lapidus A."/>
            <person name="Cheng J.-F."/>
            <person name="Bruce D."/>
            <person name="Goodwin L."/>
            <person name="Pitluck S."/>
            <person name="Chertkov O."/>
            <person name="Detter J.C."/>
            <person name="Han C."/>
            <person name="Tapia R."/>
            <person name="Land M."/>
            <person name="Hauser L."/>
            <person name="Chang Y.-J."/>
            <person name="Jeffries C."/>
            <person name="Kyrpides N."/>
            <person name="Ivanova N."/>
            <person name="Mikhailova N."/>
            <person name="Mouttaki H."/>
            <person name="Lin L."/>
            <person name="Zhou J."/>
            <person name="Hemme C.L."/>
            <person name="Woyke T."/>
        </authorList>
    </citation>
    <scope>NUCLEOTIDE SEQUENCE [LARGE SCALE GENOMIC DNA]</scope>
    <source>
        <strain evidence="12">WM1</strain>
    </source>
</reference>
<dbReference type="GO" id="GO:0009432">
    <property type="term" value="P:SOS response"/>
    <property type="evidence" value="ECO:0007669"/>
    <property type="project" value="TreeGrafter"/>
</dbReference>
<dbReference type="OrthoDB" id="9806954at2"/>
<dbReference type="PANTHER" id="PTHR11059">
    <property type="entry name" value="DNA REPAIR PROTEIN RECN"/>
    <property type="match status" value="1"/>
</dbReference>
<dbReference type="GO" id="GO:0006310">
    <property type="term" value="P:DNA recombination"/>
    <property type="evidence" value="ECO:0007669"/>
    <property type="project" value="InterPro"/>
</dbReference>
<dbReference type="FunFam" id="3.40.50.300:FF:000356">
    <property type="entry name" value="DNA repair protein RecN"/>
    <property type="match status" value="1"/>
</dbReference>
<evidence type="ECO:0000256" key="10">
    <source>
        <dbReference type="SAM" id="Coils"/>
    </source>
</evidence>
<evidence type="ECO:0000256" key="7">
    <source>
        <dbReference type="ARBA" id="ARBA00023204"/>
    </source>
</evidence>
<dbReference type="NCBIfam" id="TIGR00634">
    <property type="entry name" value="recN"/>
    <property type="match status" value="1"/>
</dbReference>
<dbReference type="GO" id="GO:0005524">
    <property type="term" value="F:ATP binding"/>
    <property type="evidence" value="ECO:0007669"/>
    <property type="project" value="UniProtKB-KW"/>
</dbReference>
<evidence type="ECO:0000256" key="1">
    <source>
        <dbReference type="ARBA" id="ARBA00003618"/>
    </source>
</evidence>
<keyword evidence="13" id="KW-1185">Reference proteome</keyword>
<evidence type="ECO:0000256" key="4">
    <source>
        <dbReference type="ARBA" id="ARBA00022741"/>
    </source>
</evidence>
<name>D9R8N2_LACSW</name>
<dbReference type="RefSeq" id="WP_013273831.1">
    <property type="nucleotide sequence ID" value="NC_014376.1"/>
</dbReference>
<dbReference type="EMBL" id="CP002109">
    <property type="protein sequence ID" value="ADL05761.1"/>
    <property type="molecule type" value="Genomic_DNA"/>
</dbReference>
<dbReference type="Gene3D" id="3.40.50.300">
    <property type="entry name" value="P-loop containing nucleotide triphosphate hydrolases"/>
    <property type="match status" value="2"/>
</dbReference>
<dbReference type="PaxDb" id="610130-Closa_3232"/>
<dbReference type="AlphaFoldDB" id="D9R8N2"/>
<dbReference type="GO" id="GO:0043590">
    <property type="term" value="C:bacterial nucleoid"/>
    <property type="evidence" value="ECO:0007669"/>
    <property type="project" value="TreeGrafter"/>
</dbReference>
<dbReference type="HOGENOM" id="CLU_018297_3_1_9"/>
<gene>
    <name evidence="12" type="ordered locus">Closa_3232</name>
</gene>
<evidence type="ECO:0000313" key="13">
    <source>
        <dbReference type="Proteomes" id="UP000001662"/>
    </source>
</evidence>
<evidence type="ECO:0000256" key="9">
    <source>
        <dbReference type="PIRNR" id="PIRNR003128"/>
    </source>
</evidence>
<dbReference type="GO" id="GO:0006281">
    <property type="term" value="P:DNA repair"/>
    <property type="evidence" value="ECO:0007669"/>
    <property type="project" value="UniProtKB-KW"/>
</dbReference>
<keyword evidence="5 9" id="KW-0227">DNA damage</keyword>
<keyword evidence="10" id="KW-0175">Coiled coil</keyword>
<comment type="function">
    <text evidence="1 9">May be involved in recombinational repair of damaged DNA.</text>
</comment>
<keyword evidence="7 9" id="KW-0234">DNA repair</keyword>
<sequence>MLSELHVRNLALIEKADVEFGQGFNVLTGETGAGKSIIIGSVTIALGGKTPKDIIRKGAEYAYIELIFSVRDLEKVRLLKEMDVYPDGDGTVIISKKIMPSRSLSKINDETVTAGKLRDITGLLIDIHGQHEHQSLLYKSKHLEILDRYQEKKSHELKENIAVTYGEYVRLKDRLSSFRLDEESRLREMDFIRYEIEEIENARLKEGEKEELSSRYRLFLNAKKITESLSIAYSAVDSDFISRALKEVESVASYDDRLSTIRDQLFDADSILSDINREITSYMDDLSFDEEEYSQMEERLDVIHNLEAKYGGSLDQIFTNREEKQNRLEELEDYDGAKKRTEEEFYRVSDRLEHLSERLSEMRKHTAKELTEKIKEGLNDLNFIDVEFSMEFSRLGHYTAGGFDEAEFLISTNPGEPLKPLGMVASGGELSRIMLAIKTVLADTDDIPTLIFDEIDTGISGRTAQKVSEKLAYIAGNHQVICITHLPQIAAMADCHYEIAKAVEEGRTATSIHRLTGEEVIEELARLLGGAEITQAVRANAREMKRLAKEGR</sequence>
<feature type="coiled-coil region" evidence="10">
    <location>
        <begin position="314"/>
        <end position="344"/>
    </location>
</feature>
<evidence type="ECO:0000259" key="11">
    <source>
        <dbReference type="Pfam" id="PF02463"/>
    </source>
</evidence>
<dbReference type="KEGG" id="csh:Closa_3232"/>
<comment type="similarity">
    <text evidence="2 9">Belongs to the RecN family.</text>
</comment>
<accession>D9R8N2</accession>
<keyword evidence="6" id="KW-0067">ATP-binding</keyword>
<dbReference type="Proteomes" id="UP000001662">
    <property type="component" value="Chromosome"/>
</dbReference>
<dbReference type="PIRSF" id="PIRSF003128">
    <property type="entry name" value="RecN"/>
    <property type="match status" value="1"/>
</dbReference>
<evidence type="ECO:0000256" key="2">
    <source>
        <dbReference type="ARBA" id="ARBA00009441"/>
    </source>
</evidence>
<evidence type="ECO:0000256" key="8">
    <source>
        <dbReference type="ARBA" id="ARBA00033408"/>
    </source>
</evidence>
<proteinExistence type="inferred from homology"/>
<dbReference type="SUPFAM" id="SSF52540">
    <property type="entry name" value="P-loop containing nucleoside triphosphate hydrolases"/>
    <property type="match status" value="1"/>
</dbReference>
<dbReference type="eggNOG" id="COG0497">
    <property type="taxonomic scope" value="Bacteria"/>
</dbReference>
<evidence type="ECO:0000256" key="5">
    <source>
        <dbReference type="ARBA" id="ARBA00022763"/>
    </source>
</evidence>
<dbReference type="CDD" id="cd03241">
    <property type="entry name" value="ABC_RecN"/>
    <property type="match status" value="2"/>
</dbReference>
<organism evidence="12 13">
    <name type="scientific">Lacrimispora saccharolytica (strain ATCC 35040 / DSM 2544 / NRCC 2533 / WM1)</name>
    <name type="common">Clostridium saccharolyticum</name>
    <dbReference type="NCBI Taxonomy" id="610130"/>
    <lineage>
        <taxon>Bacteria</taxon>
        <taxon>Bacillati</taxon>
        <taxon>Bacillota</taxon>
        <taxon>Clostridia</taxon>
        <taxon>Lachnospirales</taxon>
        <taxon>Lachnospiraceae</taxon>
        <taxon>Lacrimispora</taxon>
    </lineage>
</organism>
<dbReference type="InterPro" id="IPR003395">
    <property type="entry name" value="RecF/RecN/SMC_N"/>
</dbReference>
<protein>
    <recommendedName>
        <fullName evidence="3 9">DNA repair protein RecN</fullName>
    </recommendedName>
    <alternativeName>
        <fullName evidence="8 9">Recombination protein N</fullName>
    </alternativeName>
</protein>
<dbReference type="InterPro" id="IPR027417">
    <property type="entry name" value="P-loop_NTPase"/>
</dbReference>
<evidence type="ECO:0000256" key="6">
    <source>
        <dbReference type="ARBA" id="ARBA00022840"/>
    </source>
</evidence>
<dbReference type="STRING" id="610130.Closa_3232"/>
<dbReference type="PANTHER" id="PTHR11059:SF0">
    <property type="entry name" value="DNA REPAIR PROTEIN RECN"/>
    <property type="match status" value="1"/>
</dbReference>
<evidence type="ECO:0000256" key="3">
    <source>
        <dbReference type="ARBA" id="ARBA00021315"/>
    </source>
</evidence>
<evidence type="ECO:0000313" key="12">
    <source>
        <dbReference type="EMBL" id="ADL05761.1"/>
    </source>
</evidence>
<dbReference type="Pfam" id="PF02463">
    <property type="entry name" value="SMC_N"/>
    <property type="match status" value="1"/>
</dbReference>
<keyword evidence="4" id="KW-0547">Nucleotide-binding</keyword>
<dbReference type="InterPro" id="IPR004604">
    <property type="entry name" value="DNA_recomb/repair_RecN"/>
</dbReference>
<feature type="domain" description="RecF/RecN/SMC N-terminal" evidence="11">
    <location>
        <begin position="2"/>
        <end position="501"/>
    </location>
</feature>